<protein>
    <submittedName>
        <fullName evidence="1">Putative tail component</fullName>
    </submittedName>
</protein>
<dbReference type="EMBL" id="BK032798">
    <property type="protein sequence ID" value="DAF60829.1"/>
    <property type="molecule type" value="Genomic_DNA"/>
</dbReference>
<proteinExistence type="predicted"/>
<dbReference type="Pfam" id="PF04883">
    <property type="entry name" value="HK97-gp10_like"/>
    <property type="match status" value="1"/>
</dbReference>
<evidence type="ECO:0000313" key="1">
    <source>
        <dbReference type="EMBL" id="DAF60829.1"/>
    </source>
</evidence>
<reference evidence="1" key="1">
    <citation type="journal article" date="2021" name="Proc. Natl. Acad. Sci. U.S.A.">
        <title>A Catalog of Tens of Thousands of Viruses from Human Metagenomes Reveals Hidden Associations with Chronic Diseases.</title>
        <authorList>
            <person name="Tisza M.J."/>
            <person name="Buck C.B."/>
        </authorList>
    </citation>
    <scope>NUCLEOTIDE SEQUENCE</scope>
    <source>
        <strain evidence="1">CtVDC13</strain>
    </source>
</reference>
<name>A0A8S5TBY6_9CAUD</name>
<organism evidence="1">
    <name type="scientific">Siphoviridae sp. ctVDC13</name>
    <dbReference type="NCBI Taxonomy" id="2827880"/>
    <lineage>
        <taxon>Viruses</taxon>
        <taxon>Duplodnaviria</taxon>
        <taxon>Heunggongvirae</taxon>
        <taxon>Uroviricota</taxon>
        <taxon>Caudoviricetes</taxon>
    </lineage>
</organism>
<dbReference type="InterPro" id="IPR010064">
    <property type="entry name" value="HK97-gp10_tail"/>
</dbReference>
<sequence length="136" mass="15334">MSVQFEDNSMFIIDEIENAAMKFLEEASGELESQVKRNTRVDTGQLKNSWEHMVDADNMIGIVGSAEENAIWEEFGTGEYALKGNGRKTKWKYKHPKYGWVTTTGKAPSRALEKAKNSSKKKIQARAEEIFGDIGK</sequence>
<accession>A0A8S5TBY6</accession>